<evidence type="ECO:0000313" key="2">
    <source>
        <dbReference type="Proteomes" id="UP000007754"/>
    </source>
</evidence>
<evidence type="ECO:0000313" key="1">
    <source>
        <dbReference type="Ensembl" id="ENSTGUP00000031889.1"/>
    </source>
</evidence>
<dbReference type="Ensembl" id="ENSTGUT00000034635.1">
    <property type="protein sequence ID" value="ENSTGUP00000031889.1"/>
    <property type="gene ID" value="ENSTGUG00000020930.1"/>
</dbReference>
<dbReference type="AlphaFoldDB" id="A0A674H8I2"/>
<dbReference type="Proteomes" id="UP000007754">
    <property type="component" value="Chromosome 18"/>
</dbReference>
<sequence length="77" mass="7739">PGTVCEELPAPGAPASLLPCPRALGCEGRLWDAGSGMQGQALGCRGRLWDAKAGSGMPRQALGCEGRLWDAGAGSGM</sequence>
<keyword evidence="2" id="KW-1185">Reference proteome</keyword>
<dbReference type="InParanoid" id="A0A674H8I2"/>
<reference evidence="1 2" key="1">
    <citation type="journal article" date="2010" name="Nature">
        <title>The genome of a songbird.</title>
        <authorList>
            <person name="Warren W.C."/>
            <person name="Clayton D.F."/>
            <person name="Ellegren H."/>
            <person name="Arnold A.P."/>
            <person name="Hillier L.W."/>
            <person name="Kunstner A."/>
            <person name="Searle S."/>
            <person name="White S."/>
            <person name="Vilella A.J."/>
            <person name="Fairley S."/>
            <person name="Heger A."/>
            <person name="Kong L."/>
            <person name="Ponting C.P."/>
            <person name="Jarvis E.D."/>
            <person name="Mello C.V."/>
            <person name="Minx P."/>
            <person name="Lovell P."/>
            <person name="Velho T.A."/>
            <person name="Ferris M."/>
            <person name="Balakrishnan C.N."/>
            <person name="Sinha S."/>
            <person name="Blatti C."/>
            <person name="London S.E."/>
            <person name="Li Y."/>
            <person name="Lin Y.C."/>
            <person name="George J."/>
            <person name="Sweedler J."/>
            <person name="Southey B."/>
            <person name="Gunaratne P."/>
            <person name="Watson M."/>
            <person name="Nam K."/>
            <person name="Backstrom N."/>
            <person name="Smeds L."/>
            <person name="Nabholz B."/>
            <person name="Itoh Y."/>
            <person name="Whitney O."/>
            <person name="Pfenning A.R."/>
            <person name="Howard J."/>
            <person name="Volker M."/>
            <person name="Skinner B.M."/>
            <person name="Griffin D.K."/>
            <person name="Ye L."/>
            <person name="McLaren W.M."/>
            <person name="Flicek P."/>
            <person name="Quesada V."/>
            <person name="Velasco G."/>
            <person name="Lopez-Otin C."/>
            <person name="Puente X.S."/>
            <person name="Olender T."/>
            <person name="Lancet D."/>
            <person name="Smit A.F."/>
            <person name="Hubley R."/>
            <person name="Konkel M.K."/>
            <person name="Walker J.A."/>
            <person name="Batzer M.A."/>
            <person name="Gu W."/>
            <person name="Pollock D.D."/>
            <person name="Chen L."/>
            <person name="Cheng Z."/>
            <person name="Eichler E.E."/>
            <person name="Stapley J."/>
            <person name="Slate J."/>
            <person name="Ekblom R."/>
            <person name="Birkhead T."/>
            <person name="Burke T."/>
            <person name="Burt D."/>
            <person name="Scharff C."/>
            <person name="Adam I."/>
            <person name="Richard H."/>
            <person name="Sultan M."/>
            <person name="Soldatov A."/>
            <person name="Lehrach H."/>
            <person name="Edwards S.V."/>
            <person name="Yang S.P."/>
            <person name="Li X."/>
            <person name="Graves T."/>
            <person name="Fulton L."/>
            <person name="Nelson J."/>
            <person name="Chinwalla A."/>
            <person name="Hou S."/>
            <person name="Mardis E.R."/>
            <person name="Wilson R.K."/>
        </authorList>
    </citation>
    <scope>NUCLEOTIDE SEQUENCE [LARGE SCALE GENOMIC DNA]</scope>
</reference>
<reference evidence="1" key="3">
    <citation type="submission" date="2025-09" db="UniProtKB">
        <authorList>
            <consortium name="Ensembl"/>
        </authorList>
    </citation>
    <scope>IDENTIFICATION</scope>
</reference>
<reference evidence="1" key="2">
    <citation type="submission" date="2025-08" db="UniProtKB">
        <authorList>
            <consortium name="Ensembl"/>
        </authorList>
    </citation>
    <scope>IDENTIFICATION</scope>
</reference>
<name>A0A674H8I2_TAEGU</name>
<accession>A0A674H8I2</accession>
<proteinExistence type="predicted"/>
<organism evidence="1 2">
    <name type="scientific">Taeniopygia guttata</name>
    <name type="common">Zebra finch</name>
    <name type="synonym">Poephila guttata</name>
    <dbReference type="NCBI Taxonomy" id="59729"/>
    <lineage>
        <taxon>Eukaryota</taxon>
        <taxon>Metazoa</taxon>
        <taxon>Chordata</taxon>
        <taxon>Craniata</taxon>
        <taxon>Vertebrata</taxon>
        <taxon>Euteleostomi</taxon>
        <taxon>Archelosauria</taxon>
        <taxon>Archosauria</taxon>
        <taxon>Dinosauria</taxon>
        <taxon>Saurischia</taxon>
        <taxon>Theropoda</taxon>
        <taxon>Coelurosauria</taxon>
        <taxon>Aves</taxon>
        <taxon>Neognathae</taxon>
        <taxon>Neoaves</taxon>
        <taxon>Telluraves</taxon>
        <taxon>Australaves</taxon>
        <taxon>Passeriformes</taxon>
        <taxon>Passeroidea</taxon>
        <taxon>Estrildidae</taxon>
        <taxon>Estrildinae</taxon>
        <taxon>Taeniopygia</taxon>
    </lineage>
</organism>
<protein>
    <submittedName>
        <fullName evidence="1">Uncharacterized protein</fullName>
    </submittedName>
</protein>